<dbReference type="SMART" id="SM00327">
    <property type="entry name" value="VWA"/>
    <property type="match status" value="1"/>
</dbReference>
<comment type="caution">
    <text evidence="4">The sequence shown here is derived from an EMBL/GenBank/DDBJ whole genome shotgun (WGS) entry which is preliminary data.</text>
</comment>
<dbReference type="Pfam" id="PF00092">
    <property type="entry name" value="VWA"/>
    <property type="match status" value="1"/>
</dbReference>
<feature type="signal peptide" evidence="2">
    <location>
        <begin position="1"/>
        <end position="38"/>
    </location>
</feature>
<sequence>MILRPEPQTASTRFSRLRAVSFAAVLCTASLFAGAAQAQVPALPPSTADTAPAKQAPATAQVPASAAPAPTQAAPTQAAPTQAAPQAAAAQQQPDADVAAPTIRAFVPEVSLIFTVTDKKGRFVTGLQQQNFGLLDDGRRPDRVIRFTQQANLPLRIGIMLDTSNSIRSRFQFEQDAASEFLLQVLRRGDAAFVTGFDVRTELAQDYTNNIDLLNQAIHKLRPGGGTAFFDALYSTCRDQMLTVQGGREDIRKAIVLVSDGEDNYSHAYEQDAIKECQRAETIVYTISTNVSPSRDKGDEVLERISDATGGHTFFPNKIEDVAKGFQSIEEELRSQYSLRYRPADFKQDGAFRTIRLVAMDPRYNVRAKKGYFAPRPQ</sequence>
<dbReference type="Proteomes" id="UP001634747">
    <property type="component" value="Unassembled WGS sequence"/>
</dbReference>
<feature type="domain" description="VWFA" evidence="3">
    <location>
        <begin position="156"/>
        <end position="333"/>
    </location>
</feature>
<name>A0ABW9KNB7_9BACT</name>
<gene>
    <name evidence="4" type="ORF">ACK2TP_14970</name>
</gene>
<evidence type="ECO:0000256" key="2">
    <source>
        <dbReference type="SAM" id="SignalP"/>
    </source>
</evidence>
<keyword evidence="2" id="KW-0732">Signal</keyword>
<reference evidence="4 5" key="1">
    <citation type="submission" date="2024-12" db="EMBL/GenBank/DDBJ databases">
        <authorList>
            <person name="Lee Y."/>
        </authorList>
    </citation>
    <scope>NUCLEOTIDE SEQUENCE [LARGE SCALE GENOMIC DNA]</scope>
    <source>
        <strain evidence="4 5">03SUJ4</strain>
    </source>
</reference>
<evidence type="ECO:0000313" key="4">
    <source>
        <dbReference type="EMBL" id="MFN2977072.1"/>
    </source>
</evidence>
<dbReference type="CDD" id="cd00198">
    <property type="entry name" value="vWFA"/>
    <property type="match status" value="1"/>
</dbReference>
<keyword evidence="5" id="KW-1185">Reference proteome</keyword>
<dbReference type="InterPro" id="IPR002035">
    <property type="entry name" value="VWF_A"/>
</dbReference>
<evidence type="ECO:0000259" key="3">
    <source>
        <dbReference type="PROSITE" id="PS50234"/>
    </source>
</evidence>
<proteinExistence type="predicted"/>
<dbReference type="InterPro" id="IPR017802">
    <property type="entry name" value="VWFA-rel_acidobac-type"/>
</dbReference>
<protein>
    <submittedName>
        <fullName evidence="4">VWA domain-containing protein</fullName>
    </submittedName>
</protein>
<dbReference type="EMBL" id="JBJYXY010000001">
    <property type="protein sequence ID" value="MFN2977072.1"/>
    <property type="molecule type" value="Genomic_DNA"/>
</dbReference>
<dbReference type="SUPFAM" id="SSF53300">
    <property type="entry name" value="vWA-like"/>
    <property type="match status" value="1"/>
</dbReference>
<organism evidence="4 5">
    <name type="scientific">Terriglobus aquaticus</name>
    <dbReference type="NCBI Taxonomy" id="940139"/>
    <lineage>
        <taxon>Bacteria</taxon>
        <taxon>Pseudomonadati</taxon>
        <taxon>Acidobacteriota</taxon>
        <taxon>Terriglobia</taxon>
        <taxon>Terriglobales</taxon>
        <taxon>Acidobacteriaceae</taxon>
        <taxon>Terriglobus</taxon>
    </lineage>
</organism>
<evidence type="ECO:0000256" key="1">
    <source>
        <dbReference type="SAM" id="MobiDB-lite"/>
    </source>
</evidence>
<accession>A0ABW9KNB7</accession>
<dbReference type="NCBIfam" id="TIGR03436">
    <property type="entry name" value="acidobact_VWFA"/>
    <property type="match status" value="1"/>
</dbReference>
<dbReference type="Gene3D" id="3.40.50.410">
    <property type="entry name" value="von Willebrand factor, type A domain"/>
    <property type="match status" value="1"/>
</dbReference>
<dbReference type="InterPro" id="IPR036465">
    <property type="entry name" value="vWFA_dom_sf"/>
</dbReference>
<feature type="chain" id="PRO_5046128095" evidence="2">
    <location>
        <begin position="39"/>
        <end position="378"/>
    </location>
</feature>
<evidence type="ECO:0000313" key="5">
    <source>
        <dbReference type="Proteomes" id="UP001634747"/>
    </source>
</evidence>
<dbReference type="RefSeq" id="WP_263414753.1">
    <property type="nucleotide sequence ID" value="NZ_BAABBH010000001.1"/>
</dbReference>
<dbReference type="PROSITE" id="PS50234">
    <property type="entry name" value="VWFA"/>
    <property type="match status" value="1"/>
</dbReference>
<feature type="compositionally biased region" description="Low complexity" evidence="1">
    <location>
        <begin position="47"/>
        <end position="95"/>
    </location>
</feature>
<feature type="region of interest" description="Disordered" evidence="1">
    <location>
        <begin position="42"/>
        <end position="95"/>
    </location>
</feature>